<evidence type="ECO:0000313" key="13">
    <source>
        <dbReference type="Proteomes" id="UP001152797"/>
    </source>
</evidence>
<evidence type="ECO:0000256" key="2">
    <source>
        <dbReference type="ARBA" id="ARBA00010147"/>
    </source>
</evidence>
<dbReference type="SMART" id="SM00607">
    <property type="entry name" value="FTP"/>
    <property type="match status" value="1"/>
</dbReference>
<evidence type="ECO:0000313" key="11">
    <source>
        <dbReference type="EMBL" id="CAL1132744.1"/>
    </source>
</evidence>
<dbReference type="PANTHER" id="PTHR45713:SF6">
    <property type="entry name" value="F5_8 TYPE C DOMAIN-CONTAINING PROTEIN"/>
    <property type="match status" value="1"/>
</dbReference>
<accession>A0A9P1FJE7</accession>
<dbReference type="PANTHER" id="PTHR45713">
    <property type="entry name" value="FTP DOMAIN-CONTAINING PROTEIN"/>
    <property type="match status" value="1"/>
</dbReference>
<reference evidence="10" key="1">
    <citation type="submission" date="2022-10" db="EMBL/GenBank/DDBJ databases">
        <authorList>
            <person name="Chen Y."/>
            <person name="Dougan E. K."/>
            <person name="Chan C."/>
            <person name="Rhodes N."/>
            <person name="Thang M."/>
        </authorList>
    </citation>
    <scope>NUCLEOTIDE SEQUENCE</scope>
</reference>
<dbReference type="GO" id="GO:0042806">
    <property type="term" value="F:fucose binding"/>
    <property type="evidence" value="ECO:0007669"/>
    <property type="project" value="UniProtKB-ARBA"/>
</dbReference>
<dbReference type="InterPro" id="IPR051941">
    <property type="entry name" value="BG_Antigen-Binding_Lectin"/>
</dbReference>
<dbReference type="GO" id="GO:0001868">
    <property type="term" value="P:regulation of complement activation, lectin pathway"/>
    <property type="evidence" value="ECO:0007669"/>
    <property type="project" value="UniProtKB-ARBA"/>
</dbReference>
<dbReference type="InterPro" id="IPR029063">
    <property type="entry name" value="SAM-dependent_MTases_sf"/>
</dbReference>
<feature type="domain" description="Fucolectin tachylectin-4 pentraxin-1" evidence="9">
    <location>
        <begin position="439"/>
        <end position="579"/>
    </location>
</feature>
<keyword evidence="8" id="KW-0472">Membrane</keyword>
<protein>
    <submittedName>
        <fullName evidence="12">Methyltransferase FkbM domain-containing protein</fullName>
    </submittedName>
</protein>
<evidence type="ECO:0000259" key="9">
    <source>
        <dbReference type="SMART" id="SM00607"/>
    </source>
</evidence>
<dbReference type="OrthoDB" id="411729at2759"/>
<dbReference type="AlphaFoldDB" id="A0A9P1FJE7"/>
<keyword evidence="12" id="KW-0808">Transferase</keyword>
<dbReference type="GO" id="GO:0010185">
    <property type="term" value="P:regulation of cellular defense response"/>
    <property type="evidence" value="ECO:0007669"/>
    <property type="project" value="UniProtKB-ARBA"/>
</dbReference>
<dbReference type="GO" id="GO:0046872">
    <property type="term" value="F:metal ion binding"/>
    <property type="evidence" value="ECO:0007669"/>
    <property type="project" value="UniProtKB-KW"/>
</dbReference>
<dbReference type="EMBL" id="CAMXCT030000479">
    <property type="protein sequence ID" value="CAL4766681.1"/>
    <property type="molecule type" value="Genomic_DNA"/>
</dbReference>
<keyword evidence="4" id="KW-0479">Metal-binding</keyword>
<dbReference type="Proteomes" id="UP001152797">
    <property type="component" value="Unassembled WGS sequence"/>
</dbReference>
<dbReference type="InterPro" id="IPR008979">
    <property type="entry name" value="Galactose-bd-like_sf"/>
</dbReference>
<sequence>MLGAKPWSCQSTCSYPLGVILLCLCVSVCGVALDYIEIGTADFDTLAQQLHGTDAVGLSIEPVEEHFQQLPVKETSETKIGQRKLWAAVAEQDGEADLYVVRPEYMEPQCSNATVRQLGLQYCLPWWFRATASLHKPAALVDVHAGEKAVEAQMVVKVPTVSYASLMERFDVTSLHLLKIDTEGFDVFILRQMLKWGKTTSQYPERVQFERNNLTDAREAEELFFELQAVYDCWAPATEDDVQCLRLGNIAAGDRLPTASSGWFHMEIPSWWRMELPDRLTVAAVQLATSTSPSGPMEVTVGDSPVVHQNRRCGHRSHGRSDDLVALVAHCALEGRYVGLLGSSKAEDVEILVPLLGEAFRLSMGRVCCHRECNSTDTHLFEGYDPRCEERCRNDRNCRFFTSFSSLWCITYADCDEELLSLLPGTTFGIAQNEFLPLPLNEARQSSLDWGGEPERAIDGKFDPHFLMGSCSHTAEETDSNGTWWAASTALPFHAISAVRVLGRWDCCHERLDGWEVRIGFDPDPRQNPLCGMQQRVLPAGSRRLVKCGEPLPGNVVGVVLPSGQALTLCEVEAFGPFRW</sequence>
<evidence type="ECO:0000256" key="6">
    <source>
        <dbReference type="ARBA" id="ARBA00022837"/>
    </source>
</evidence>
<keyword evidence="13" id="KW-1185">Reference proteome</keyword>
<evidence type="ECO:0000256" key="3">
    <source>
        <dbReference type="ARBA" id="ARBA00011233"/>
    </source>
</evidence>
<evidence type="ECO:0000313" key="12">
    <source>
        <dbReference type="EMBL" id="CAL4766681.1"/>
    </source>
</evidence>
<dbReference type="EMBL" id="CAMXCT020000479">
    <property type="protein sequence ID" value="CAL1132744.1"/>
    <property type="molecule type" value="Genomic_DNA"/>
</dbReference>
<evidence type="ECO:0000256" key="4">
    <source>
        <dbReference type="ARBA" id="ARBA00022723"/>
    </source>
</evidence>
<dbReference type="EMBL" id="CAMXCT010000479">
    <property type="protein sequence ID" value="CAI3979369.1"/>
    <property type="molecule type" value="Genomic_DNA"/>
</dbReference>
<evidence type="ECO:0000256" key="8">
    <source>
        <dbReference type="SAM" id="Phobius"/>
    </source>
</evidence>
<keyword evidence="5" id="KW-0430">Lectin</keyword>
<evidence type="ECO:0000256" key="5">
    <source>
        <dbReference type="ARBA" id="ARBA00022734"/>
    </source>
</evidence>
<dbReference type="InterPro" id="IPR006585">
    <property type="entry name" value="FTP1"/>
</dbReference>
<dbReference type="SUPFAM" id="SSF49785">
    <property type="entry name" value="Galactose-binding domain-like"/>
    <property type="match status" value="1"/>
</dbReference>
<dbReference type="GO" id="GO:0032259">
    <property type="term" value="P:methylation"/>
    <property type="evidence" value="ECO:0007669"/>
    <property type="project" value="UniProtKB-KW"/>
</dbReference>
<feature type="transmembrane region" description="Helical" evidence="8">
    <location>
        <begin position="12"/>
        <end position="33"/>
    </location>
</feature>
<keyword evidence="8" id="KW-1133">Transmembrane helix</keyword>
<dbReference type="GO" id="GO:0008168">
    <property type="term" value="F:methyltransferase activity"/>
    <property type="evidence" value="ECO:0007669"/>
    <property type="project" value="UniProtKB-KW"/>
</dbReference>
<dbReference type="InterPro" id="IPR006342">
    <property type="entry name" value="FkbM_mtfrase"/>
</dbReference>
<evidence type="ECO:0000313" key="10">
    <source>
        <dbReference type="EMBL" id="CAI3979369.1"/>
    </source>
</evidence>
<dbReference type="Gene3D" id="3.40.50.150">
    <property type="entry name" value="Vaccinia Virus protein VP39"/>
    <property type="match status" value="1"/>
</dbReference>
<comment type="function">
    <text evidence="1">Acts as a defensive agent. Recognizes blood group fucosylated oligosaccharides including A, B, H and Lewis B-type antigens. Does not recognize Lewis A antigen and has low affinity for monovalent haptens.</text>
</comment>
<gene>
    <name evidence="10" type="ORF">C1SCF055_LOCUS7321</name>
</gene>
<dbReference type="Pfam" id="PF05050">
    <property type="entry name" value="Methyltransf_21"/>
    <property type="match status" value="1"/>
</dbReference>
<evidence type="ECO:0000256" key="1">
    <source>
        <dbReference type="ARBA" id="ARBA00002219"/>
    </source>
</evidence>
<proteinExistence type="inferred from homology"/>
<comment type="caution">
    <text evidence="10">The sequence shown here is derived from an EMBL/GenBank/DDBJ whole genome shotgun (WGS) entry which is preliminary data.</text>
</comment>
<comment type="subunit">
    <text evidence="3">Homotrimer.</text>
</comment>
<reference evidence="11" key="2">
    <citation type="submission" date="2024-04" db="EMBL/GenBank/DDBJ databases">
        <authorList>
            <person name="Chen Y."/>
            <person name="Shah S."/>
            <person name="Dougan E. K."/>
            <person name="Thang M."/>
            <person name="Chan C."/>
        </authorList>
    </citation>
    <scope>NUCLEOTIDE SEQUENCE [LARGE SCALE GENOMIC DNA]</scope>
</reference>
<keyword evidence="8" id="KW-0812">Transmembrane</keyword>
<evidence type="ECO:0000256" key="7">
    <source>
        <dbReference type="ARBA" id="ARBA00023157"/>
    </source>
</evidence>
<organism evidence="10">
    <name type="scientific">Cladocopium goreaui</name>
    <dbReference type="NCBI Taxonomy" id="2562237"/>
    <lineage>
        <taxon>Eukaryota</taxon>
        <taxon>Sar</taxon>
        <taxon>Alveolata</taxon>
        <taxon>Dinophyceae</taxon>
        <taxon>Suessiales</taxon>
        <taxon>Symbiodiniaceae</taxon>
        <taxon>Cladocopium</taxon>
    </lineage>
</organism>
<keyword evidence="7" id="KW-1015">Disulfide bond</keyword>
<comment type="similarity">
    <text evidence="2">Belongs to the fucolectin family.</text>
</comment>
<keyword evidence="12" id="KW-0489">Methyltransferase</keyword>
<keyword evidence="6" id="KW-0106">Calcium</keyword>
<name>A0A9P1FJE7_9DINO</name>
<dbReference type="Gene3D" id="2.60.120.260">
    <property type="entry name" value="Galactose-binding domain-like"/>
    <property type="match status" value="1"/>
</dbReference>